<dbReference type="NCBIfam" id="TIGR01575">
    <property type="entry name" value="rimI"/>
    <property type="match status" value="1"/>
</dbReference>
<reference evidence="6 10" key="2">
    <citation type="submission" date="2020-06" db="EMBL/GenBank/DDBJ databases">
        <title>Crossreactivity between MHC class I-restricted antigens from cancer cells and an enterococcal bacteriophage.</title>
        <authorList>
            <person name="Fluckiger A."/>
            <person name="Daillere R."/>
            <person name="Sassi M."/>
            <person name="Cattoir V."/>
            <person name="Kroemer G."/>
            <person name="Zitvogel L."/>
        </authorList>
    </citation>
    <scope>NUCLEOTIDE SEQUENCE [LARGE SCALE GENOMIC DNA]</scope>
    <source>
        <strain evidence="6 10">EG4</strain>
    </source>
</reference>
<dbReference type="CDD" id="cd04301">
    <property type="entry name" value="NAT_SF"/>
    <property type="match status" value="1"/>
</dbReference>
<reference evidence="8 9" key="1">
    <citation type="submission" date="2020-03" db="EMBL/GenBank/DDBJ databases">
        <title>Characterization of ganglioside-mimicking enterococci.</title>
        <authorList>
            <person name="Patry R.T."/>
            <person name="Nothaft H."/>
            <person name="Bridger R."/>
            <person name="Shajahan A."/>
            <person name="Huynh S."/>
            <person name="Sanchez S."/>
            <person name="Azadi P."/>
            <person name="Cooper K."/>
            <person name="Miller W.G."/>
            <person name="Parker C.T."/>
            <person name="Wells L."/>
            <person name="Szymanski C.M."/>
        </authorList>
    </citation>
    <scope>NUCLEOTIDE SEQUENCE [LARGE SCALE GENOMIC DNA]</scope>
    <source>
        <strain evidence="8 9">EGM181</strain>
    </source>
</reference>
<name>A0A2A4DCC5_ENTGA</name>
<dbReference type="InterPro" id="IPR050680">
    <property type="entry name" value="YpeA/RimI_acetyltransf"/>
</dbReference>
<dbReference type="InterPro" id="IPR016181">
    <property type="entry name" value="Acyl_CoA_acyltransferase"/>
</dbReference>
<evidence type="ECO:0000313" key="7">
    <source>
        <dbReference type="EMBL" id="MDL4935492.1"/>
    </source>
</evidence>
<evidence type="ECO:0000256" key="3">
    <source>
        <dbReference type="ARBA" id="ARBA00022679"/>
    </source>
</evidence>
<evidence type="ECO:0000256" key="2">
    <source>
        <dbReference type="ARBA" id="ARBA00022490"/>
    </source>
</evidence>
<accession>A0A2A4DCC5</accession>
<evidence type="ECO:0000313" key="11">
    <source>
        <dbReference type="Proteomes" id="UP001241571"/>
    </source>
</evidence>
<evidence type="ECO:0000256" key="1">
    <source>
        <dbReference type="ARBA" id="ARBA00005395"/>
    </source>
</evidence>
<dbReference type="GO" id="GO:0005840">
    <property type="term" value="C:ribosome"/>
    <property type="evidence" value="ECO:0007669"/>
    <property type="project" value="UniProtKB-KW"/>
</dbReference>
<dbReference type="InterPro" id="IPR006464">
    <property type="entry name" value="AcTrfase_RimI/Ard1"/>
</dbReference>
<dbReference type="PANTHER" id="PTHR43420:SF44">
    <property type="entry name" value="ACETYLTRANSFERASE YPEA"/>
    <property type="match status" value="1"/>
</dbReference>
<organism evidence="7 11">
    <name type="scientific">Enterococcus gallinarum</name>
    <dbReference type="NCBI Taxonomy" id="1353"/>
    <lineage>
        <taxon>Bacteria</taxon>
        <taxon>Bacillati</taxon>
        <taxon>Bacillota</taxon>
        <taxon>Bacilli</taxon>
        <taxon>Lactobacillales</taxon>
        <taxon>Enterococcaceae</taxon>
        <taxon>Enterococcus</taxon>
    </lineage>
</organism>
<dbReference type="Proteomes" id="UP000571857">
    <property type="component" value="Unassembled WGS sequence"/>
</dbReference>
<evidence type="ECO:0000313" key="6">
    <source>
        <dbReference type="EMBL" id="MBA0973146.1"/>
    </source>
</evidence>
<evidence type="ECO:0000313" key="9">
    <source>
        <dbReference type="Proteomes" id="UP000516696"/>
    </source>
</evidence>
<keyword evidence="7" id="KW-0689">Ribosomal protein</keyword>
<dbReference type="InterPro" id="IPR000182">
    <property type="entry name" value="GNAT_dom"/>
</dbReference>
<dbReference type="EC" id="2.3.1.266" evidence="7"/>
<dbReference type="Pfam" id="PF00583">
    <property type="entry name" value="Acetyltransf_1"/>
    <property type="match status" value="1"/>
</dbReference>
<keyword evidence="4 7" id="KW-0012">Acyltransferase</keyword>
<sequence length="180" mass="21028">MLKKFKSFKGKLTLFRKVQYPEQTKTIQDETYVIREIVGEDIKELLQVERLVYAGELPWTKSAFLSEIYSRFKHLYLCILQNERMIGFAGVRLLGEDAHITNIAVIPEYQGRGVGSFLLTEIEQYARKNKCDRISLEVRLSNRDAQRLYRQLGFVSRAIKTAYYTEGNEDALDMVKFLNE</sequence>
<reference evidence="7 11" key="3">
    <citation type="submission" date="2023-06" db="EMBL/GenBank/DDBJ databases">
        <title>Acute promotion of culturable opportunistic pathogens and persistent increase of antibiotic resistance following antibiotic exposure in mouse gut microbiota.</title>
        <authorList>
            <person name="Li L."/>
            <person name="Wang B."/>
            <person name="Sun Y."/>
            <person name="Wang M."/>
            <person name="Xu H."/>
        </authorList>
    </citation>
    <scope>NUCLEOTIDE SEQUENCE [LARGE SCALE GENOMIC DNA]</scope>
    <source>
        <strain evidence="7 11">CRI2_2</strain>
    </source>
</reference>
<protein>
    <submittedName>
        <fullName evidence="7">Ribosomal protein S18-alanine N-acetyltransferase</fullName>
        <ecNumber evidence="7">2.3.1.266</ecNumber>
    </submittedName>
</protein>
<evidence type="ECO:0000313" key="8">
    <source>
        <dbReference type="EMBL" id="QOG27048.1"/>
    </source>
</evidence>
<gene>
    <name evidence="7" type="primary">rimI</name>
    <name evidence="8" type="ORF">EGM181_07225</name>
    <name evidence="6" type="ORF">HWH42_11285</name>
    <name evidence="7" type="ORF">QRX88_07190</name>
</gene>
<dbReference type="EMBL" id="JASUBT010000004">
    <property type="protein sequence ID" value="MDL4935492.1"/>
    <property type="molecule type" value="Genomic_DNA"/>
</dbReference>
<keyword evidence="3 7" id="KW-0808">Transferase</keyword>
<dbReference type="GeneID" id="93223714"/>
<dbReference type="PROSITE" id="PS51186">
    <property type="entry name" value="GNAT"/>
    <property type="match status" value="1"/>
</dbReference>
<keyword evidence="7" id="KW-0687">Ribonucleoprotein</keyword>
<evidence type="ECO:0000313" key="10">
    <source>
        <dbReference type="Proteomes" id="UP000571857"/>
    </source>
</evidence>
<evidence type="ECO:0000256" key="4">
    <source>
        <dbReference type="ARBA" id="ARBA00023315"/>
    </source>
</evidence>
<dbReference type="Proteomes" id="UP000516696">
    <property type="component" value="Chromosome"/>
</dbReference>
<proteinExistence type="inferred from homology"/>
<dbReference type="AlphaFoldDB" id="A0A2A4DCC5"/>
<dbReference type="EMBL" id="JABXJK010000060">
    <property type="protein sequence ID" value="MBA0973146.1"/>
    <property type="molecule type" value="Genomic_DNA"/>
</dbReference>
<dbReference type="SUPFAM" id="SSF55729">
    <property type="entry name" value="Acyl-CoA N-acyltransferases (Nat)"/>
    <property type="match status" value="1"/>
</dbReference>
<feature type="domain" description="N-acetyltransferase" evidence="5">
    <location>
        <begin position="32"/>
        <end position="179"/>
    </location>
</feature>
<dbReference type="GO" id="GO:0008999">
    <property type="term" value="F:protein-N-terminal-alanine acetyltransferase activity"/>
    <property type="evidence" value="ECO:0007669"/>
    <property type="project" value="UniProtKB-EC"/>
</dbReference>
<dbReference type="RefSeq" id="WP_021151217.1">
    <property type="nucleotide sequence ID" value="NZ_BSYC01000002.1"/>
</dbReference>
<dbReference type="Proteomes" id="UP001241571">
    <property type="component" value="Unassembled WGS sequence"/>
</dbReference>
<keyword evidence="2" id="KW-0963">Cytoplasm</keyword>
<dbReference type="PANTHER" id="PTHR43420">
    <property type="entry name" value="ACETYLTRANSFERASE"/>
    <property type="match status" value="1"/>
</dbReference>
<comment type="similarity">
    <text evidence="1">Belongs to the acetyltransferase family. RimI subfamily.</text>
</comment>
<evidence type="ECO:0000259" key="5">
    <source>
        <dbReference type="PROSITE" id="PS51186"/>
    </source>
</evidence>
<dbReference type="EMBL" id="CP050485">
    <property type="protein sequence ID" value="QOG27048.1"/>
    <property type="molecule type" value="Genomic_DNA"/>
</dbReference>
<dbReference type="Gene3D" id="3.40.630.30">
    <property type="match status" value="1"/>
</dbReference>